<evidence type="ECO:0000313" key="1">
    <source>
        <dbReference type="EMBL" id="MFC3123149.1"/>
    </source>
</evidence>
<organism evidence="1 2">
    <name type="scientific">Agaribacter flavus</name>
    <dbReference type="NCBI Taxonomy" id="1902781"/>
    <lineage>
        <taxon>Bacteria</taxon>
        <taxon>Pseudomonadati</taxon>
        <taxon>Pseudomonadota</taxon>
        <taxon>Gammaproteobacteria</taxon>
        <taxon>Alteromonadales</taxon>
        <taxon>Alteromonadaceae</taxon>
        <taxon>Agaribacter</taxon>
    </lineage>
</organism>
<evidence type="ECO:0000313" key="2">
    <source>
        <dbReference type="Proteomes" id="UP001595478"/>
    </source>
</evidence>
<dbReference type="PANTHER" id="PTHR43737:SF1">
    <property type="entry name" value="DUF1501 DOMAIN-CONTAINING PROTEIN"/>
    <property type="match status" value="1"/>
</dbReference>
<dbReference type="PANTHER" id="PTHR43737">
    <property type="entry name" value="BLL7424 PROTEIN"/>
    <property type="match status" value="1"/>
</dbReference>
<dbReference type="EMBL" id="JBHRSW010000047">
    <property type="protein sequence ID" value="MFC3123149.1"/>
    <property type="molecule type" value="Genomic_DNA"/>
</dbReference>
<reference evidence="2" key="1">
    <citation type="journal article" date="2019" name="Int. J. Syst. Evol. Microbiol.">
        <title>The Global Catalogue of Microorganisms (GCM) 10K type strain sequencing project: providing services to taxonomists for standard genome sequencing and annotation.</title>
        <authorList>
            <consortium name="The Broad Institute Genomics Platform"/>
            <consortium name="The Broad Institute Genome Sequencing Center for Infectious Disease"/>
            <person name="Wu L."/>
            <person name="Ma J."/>
        </authorList>
    </citation>
    <scope>NUCLEOTIDE SEQUENCE [LARGE SCALE GENOMIC DNA]</scope>
    <source>
        <strain evidence="2">KCTC 52473</strain>
    </source>
</reference>
<dbReference type="RefSeq" id="WP_376921264.1">
    <property type="nucleotide sequence ID" value="NZ_JBHRSW010000047.1"/>
</dbReference>
<name>A0ABV7FS13_9ALTE</name>
<keyword evidence="2" id="KW-1185">Reference proteome</keyword>
<accession>A0ABV7FS13</accession>
<gene>
    <name evidence="1" type="ORF">ACFOHL_16120</name>
</gene>
<protein>
    <submittedName>
        <fullName evidence="1">DUF1800 family protein</fullName>
    </submittedName>
</protein>
<dbReference type="InterPro" id="IPR014917">
    <property type="entry name" value="DUF1800"/>
</dbReference>
<comment type="caution">
    <text evidence="1">The sequence shown here is derived from an EMBL/GenBank/DDBJ whole genome shotgun (WGS) entry which is preliminary data.</text>
</comment>
<dbReference type="Pfam" id="PF08811">
    <property type="entry name" value="DUF1800"/>
    <property type="match status" value="1"/>
</dbReference>
<dbReference type="Proteomes" id="UP001595478">
    <property type="component" value="Unassembled WGS sequence"/>
</dbReference>
<proteinExistence type="predicted"/>
<dbReference type="PROSITE" id="PS51257">
    <property type="entry name" value="PROKAR_LIPOPROTEIN"/>
    <property type="match status" value="1"/>
</dbReference>
<sequence>MHQLNKSKPALRLLGLLGLIFTLLACGGGGSDAPTPPVSPPPAPPAPEPIVDTTFSSTTKTARFLSQASFGPKYEEIIELTDSSASDWIIRQFELPIEPHLPRIADYKTRVANNEQNRFSSATTTFTFWKSAIEGEDQLRQRMVFALSQLLVVSSNGGDVLHDVPEAVGYYLDILNEHAFGNYRDLLEAISYSPAMANYLTYLGNEKGDPTTGRVPDENYARELLQLFSIGLLALEMDGTLATNSDNQVIELYDNEDITGLAKVFTGLHLDFARANRQDDFFTQRAKLYSIPLATYPENHSTSEKSFLGLNIPPNTDVTRSIDMALDHIMSQASVAPFISRQLIQRFTTSHPQPEYVERVARAFEQGQFTLPDGRTVGERRKGDLKATIAAILFDPNARDENLPTATANSFGKIREPVIRFAHWARAFKVENVTPEFTIPLWYTSGSGALGQHPIRPRSVFNFYRPGYIAPNSITGDQALTVPELQIMNASTIPGFSNFMAWFVTGGHADLDDDELAEIQQEYDQDQVDLDARNALDSFVADYTDEIALAEDLPALLERLDLVLTNNQMSAETKQHIIDTVSLLPIENDGAELRVMFAIIMTLTSPDYIVQT</sequence>